<dbReference type="AlphaFoldDB" id="A0A934KIE8"/>
<comment type="similarity">
    <text evidence="2">Belongs to the glycosyl hydrolase 51 family.</text>
</comment>
<gene>
    <name evidence="9" type="ORF">JF888_09410</name>
</gene>
<feature type="domain" description="Alpha-L-arabinofuranosidase C-terminal" evidence="8">
    <location>
        <begin position="326"/>
        <end position="499"/>
    </location>
</feature>
<dbReference type="Proteomes" id="UP000620075">
    <property type="component" value="Unassembled WGS sequence"/>
</dbReference>
<dbReference type="SMART" id="SM00813">
    <property type="entry name" value="Alpha-L-AF_C"/>
    <property type="match status" value="1"/>
</dbReference>
<dbReference type="InterPro" id="IPR017853">
    <property type="entry name" value="GH"/>
</dbReference>
<keyword evidence="5" id="KW-0378">Hydrolase</keyword>
<evidence type="ECO:0000256" key="3">
    <source>
        <dbReference type="ARBA" id="ARBA00011165"/>
    </source>
</evidence>
<evidence type="ECO:0000313" key="10">
    <source>
        <dbReference type="Proteomes" id="UP000620075"/>
    </source>
</evidence>
<evidence type="ECO:0000256" key="7">
    <source>
        <dbReference type="ARBA" id="ARBA00023295"/>
    </source>
</evidence>
<dbReference type="InterPro" id="IPR010720">
    <property type="entry name" value="Alpha-L-AF_C"/>
</dbReference>
<dbReference type="EMBL" id="JAEKNQ010000036">
    <property type="protein sequence ID" value="MBJ7603388.1"/>
    <property type="molecule type" value="Genomic_DNA"/>
</dbReference>
<evidence type="ECO:0000313" key="9">
    <source>
        <dbReference type="EMBL" id="MBJ7603388.1"/>
    </source>
</evidence>
<dbReference type="InterPro" id="IPR013780">
    <property type="entry name" value="Glyco_hydro_b"/>
</dbReference>
<proteinExistence type="inferred from homology"/>
<reference evidence="9 10" key="1">
    <citation type="submission" date="2020-10" db="EMBL/GenBank/DDBJ databases">
        <title>Ca. Dormibacterota MAGs.</title>
        <authorList>
            <person name="Montgomery K."/>
        </authorList>
    </citation>
    <scope>NUCLEOTIDE SEQUENCE [LARGE SCALE GENOMIC DNA]</scope>
    <source>
        <strain evidence="9">SC8811_S16_3</strain>
    </source>
</reference>
<evidence type="ECO:0000256" key="2">
    <source>
        <dbReference type="ARBA" id="ARBA00007186"/>
    </source>
</evidence>
<evidence type="ECO:0000256" key="1">
    <source>
        <dbReference type="ARBA" id="ARBA00001462"/>
    </source>
</evidence>
<keyword evidence="7" id="KW-0326">Glycosidase</keyword>
<sequence>MRASLRIDPQRVIGPLPKRLFGHLLARRLGVAEEGLHDPSHPTADAHGIRQDIERLIRGLEPSVFRWPGGCTGTSYHWLDGVGPVDRRPRNIDLHFGWETGYRFGTNEFIAWCRRMGAEPLINWNMGTGTLDEAVAWLEYCNRADGTHHAELRKQHGVEEPHRVKLWQLGNETYGNWEIGHSTAERYAEVAREWAKAARKVDPNIEIVAQAGALTHSLDWAATVIPGLAAHVDFLTFHAFWRKTLGSRGMPPACDPSINGDDPWYFVLAGPHLAEAYIRSLQGLIATARRDLPGARPMKVAITEWNTADFAIHMADNPSLASFEPYYDLRDALANASFLNILLRESRTVTLATSAQALNVRGHVMANDRGVWREPIYWPLQMIAGLMGPVVLDTWADSDGFTAPEYRLDNLQTLDAAASLDPDRKGLVLSMVNRSRDQPLEVQLSLHDARINTRARVTLLHHDDPSAMNGPGQPDNVHPTTSEMTLKAQAPVYELPPHSHAVLELALD</sequence>
<dbReference type="PANTHER" id="PTHR43576:SF3">
    <property type="entry name" value="ALPHA-L-ARABINOFURANOSIDASE C"/>
    <property type="match status" value="1"/>
</dbReference>
<name>A0A934KIE8_9BACT</name>
<dbReference type="Gene3D" id="3.20.20.80">
    <property type="entry name" value="Glycosidases"/>
    <property type="match status" value="1"/>
</dbReference>
<dbReference type="RefSeq" id="WP_338179333.1">
    <property type="nucleotide sequence ID" value="NZ_JAEKNQ010000036.1"/>
</dbReference>
<evidence type="ECO:0000259" key="8">
    <source>
        <dbReference type="SMART" id="SM00813"/>
    </source>
</evidence>
<dbReference type="Gene3D" id="2.60.40.1180">
    <property type="entry name" value="Golgi alpha-mannosidase II"/>
    <property type="match status" value="1"/>
</dbReference>
<keyword evidence="6" id="KW-0119">Carbohydrate metabolism</keyword>
<organism evidence="9 10">
    <name type="scientific">Candidatus Dormiibacter inghamiae</name>
    <dbReference type="NCBI Taxonomy" id="3127013"/>
    <lineage>
        <taxon>Bacteria</taxon>
        <taxon>Bacillati</taxon>
        <taxon>Candidatus Dormiibacterota</taxon>
        <taxon>Candidatus Dormibacteria</taxon>
        <taxon>Candidatus Dormibacterales</taxon>
        <taxon>Candidatus Dormibacteraceae</taxon>
        <taxon>Candidatus Dormiibacter</taxon>
    </lineage>
</organism>
<dbReference type="GO" id="GO:0046556">
    <property type="term" value="F:alpha-L-arabinofuranosidase activity"/>
    <property type="evidence" value="ECO:0007669"/>
    <property type="project" value="UniProtKB-EC"/>
</dbReference>
<dbReference type="PANTHER" id="PTHR43576">
    <property type="entry name" value="ALPHA-L-ARABINOFURANOSIDASE C-RELATED"/>
    <property type="match status" value="1"/>
</dbReference>
<comment type="catalytic activity">
    <reaction evidence="1">
        <text>Hydrolysis of terminal non-reducing alpha-L-arabinofuranoside residues in alpha-L-arabinosides.</text>
        <dbReference type="EC" id="3.2.1.55"/>
    </reaction>
</comment>
<dbReference type="SUPFAM" id="SSF51445">
    <property type="entry name" value="(Trans)glycosidases"/>
    <property type="match status" value="1"/>
</dbReference>
<evidence type="ECO:0000256" key="4">
    <source>
        <dbReference type="ARBA" id="ARBA00012670"/>
    </source>
</evidence>
<protein>
    <recommendedName>
        <fullName evidence="4">non-reducing end alpha-L-arabinofuranosidase</fullName>
        <ecNumber evidence="4">3.2.1.55</ecNumber>
    </recommendedName>
</protein>
<dbReference type="GO" id="GO:0046373">
    <property type="term" value="P:L-arabinose metabolic process"/>
    <property type="evidence" value="ECO:0007669"/>
    <property type="project" value="InterPro"/>
</dbReference>
<comment type="caution">
    <text evidence="9">The sequence shown here is derived from an EMBL/GenBank/DDBJ whole genome shotgun (WGS) entry which is preliminary data.</text>
</comment>
<dbReference type="InterPro" id="IPR055235">
    <property type="entry name" value="ASD1_cat"/>
</dbReference>
<evidence type="ECO:0000256" key="5">
    <source>
        <dbReference type="ARBA" id="ARBA00022801"/>
    </source>
</evidence>
<dbReference type="Pfam" id="PF06964">
    <property type="entry name" value="Alpha-L-AF_C"/>
    <property type="match status" value="1"/>
</dbReference>
<dbReference type="EC" id="3.2.1.55" evidence="4"/>
<dbReference type="SUPFAM" id="SSF51011">
    <property type="entry name" value="Glycosyl hydrolase domain"/>
    <property type="match status" value="1"/>
</dbReference>
<accession>A0A934KIE8</accession>
<dbReference type="Pfam" id="PF22848">
    <property type="entry name" value="ASD1_dom"/>
    <property type="match status" value="1"/>
</dbReference>
<comment type="subunit">
    <text evidence="3">Homohexamer; trimer of dimers.</text>
</comment>
<dbReference type="GO" id="GO:0000272">
    <property type="term" value="P:polysaccharide catabolic process"/>
    <property type="evidence" value="ECO:0007669"/>
    <property type="project" value="TreeGrafter"/>
</dbReference>
<evidence type="ECO:0000256" key="6">
    <source>
        <dbReference type="ARBA" id="ARBA00023277"/>
    </source>
</evidence>